<evidence type="ECO:0000256" key="1">
    <source>
        <dbReference type="SAM" id="Phobius"/>
    </source>
</evidence>
<comment type="caution">
    <text evidence="2">The sequence shown here is derived from an EMBL/GenBank/DDBJ whole genome shotgun (WGS) entry which is preliminary data.</text>
</comment>
<accession>A0A1G2GRI8</accession>
<keyword evidence="1" id="KW-0812">Transmembrane</keyword>
<dbReference type="AlphaFoldDB" id="A0A1G2GRI8"/>
<dbReference type="Proteomes" id="UP000179106">
    <property type="component" value="Unassembled WGS sequence"/>
</dbReference>
<sequence>MPLPQKVVEQLGREPSQTPGWSRKLLMFSGTIFFIALFVYFGLSFGYTPYLAAQIAQINKDIDQFGQQVSVGDQLKLVSFYSQLGNIKSLLSSQIVGLRVFDWIEKNTQVNSYLRNLAVNFSGDQVSYGVSTITMNDALQQVAWFQEKPEIKKVGIGGISSAGNEWQFDVQLILDKGYFSRSYGFGKNATTTK</sequence>
<dbReference type="EMBL" id="MHNW01000040">
    <property type="protein sequence ID" value="OGZ52750.1"/>
    <property type="molecule type" value="Genomic_DNA"/>
</dbReference>
<evidence type="ECO:0000313" key="3">
    <source>
        <dbReference type="Proteomes" id="UP000179106"/>
    </source>
</evidence>
<name>A0A1G2GRI8_9BACT</name>
<proteinExistence type="predicted"/>
<keyword evidence="1" id="KW-1133">Transmembrane helix</keyword>
<gene>
    <name evidence="2" type="ORF">A3B25_00965</name>
</gene>
<organism evidence="2 3">
    <name type="scientific">Candidatus Ryanbacteria bacterium RIFCSPLOWO2_01_FULL_48_26</name>
    <dbReference type="NCBI Taxonomy" id="1802126"/>
    <lineage>
        <taxon>Bacteria</taxon>
        <taxon>Candidatus Ryaniibacteriota</taxon>
    </lineage>
</organism>
<keyword evidence="1" id="KW-0472">Membrane</keyword>
<dbReference type="STRING" id="1802126.A3B25_00965"/>
<reference evidence="2 3" key="1">
    <citation type="journal article" date="2016" name="Nat. Commun.">
        <title>Thousands of microbial genomes shed light on interconnected biogeochemical processes in an aquifer system.</title>
        <authorList>
            <person name="Anantharaman K."/>
            <person name="Brown C.T."/>
            <person name="Hug L.A."/>
            <person name="Sharon I."/>
            <person name="Castelle C.J."/>
            <person name="Probst A.J."/>
            <person name="Thomas B.C."/>
            <person name="Singh A."/>
            <person name="Wilkins M.J."/>
            <person name="Karaoz U."/>
            <person name="Brodie E.L."/>
            <person name="Williams K.H."/>
            <person name="Hubbard S.S."/>
            <person name="Banfield J.F."/>
        </authorList>
    </citation>
    <scope>NUCLEOTIDE SEQUENCE [LARGE SCALE GENOMIC DNA]</scope>
</reference>
<evidence type="ECO:0000313" key="2">
    <source>
        <dbReference type="EMBL" id="OGZ52750.1"/>
    </source>
</evidence>
<feature type="transmembrane region" description="Helical" evidence="1">
    <location>
        <begin position="25"/>
        <end position="47"/>
    </location>
</feature>
<protein>
    <submittedName>
        <fullName evidence="2">Uncharacterized protein</fullName>
    </submittedName>
</protein>